<feature type="repeat" description="LDL-receptor class B" evidence="22">
    <location>
        <begin position="3386"/>
        <end position="3429"/>
    </location>
</feature>
<feature type="disulfide bond" evidence="21">
    <location>
        <begin position="58"/>
        <end position="70"/>
    </location>
</feature>
<feature type="disulfide bond" evidence="21">
    <location>
        <begin position="2746"/>
        <end position="2758"/>
    </location>
</feature>
<feature type="disulfide bond" evidence="21">
    <location>
        <begin position="3088"/>
        <end position="3100"/>
    </location>
</feature>
<dbReference type="InterPro" id="IPR036055">
    <property type="entry name" value="LDL_receptor-like_sf"/>
</dbReference>
<feature type="disulfide bond" evidence="21">
    <location>
        <begin position="3906"/>
        <end position="3924"/>
    </location>
</feature>
<feature type="disulfide bond" evidence="21">
    <location>
        <begin position="2705"/>
        <end position="2717"/>
    </location>
</feature>
<feature type="repeat" description="LDL-receptor class B" evidence="22">
    <location>
        <begin position="1613"/>
        <end position="1657"/>
    </location>
</feature>
<feature type="disulfide bond" evidence="21">
    <location>
        <begin position="3013"/>
        <end position="3031"/>
    </location>
</feature>
<dbReference type="SUPFAM" id="SSF63825">
    <property type="entry name" value="YWTD domain"/>
    <property type="match status" value="8"/>
</dbReference>
<dbReference type="SUPFAM" id="SSF57184">
    <property type="entry name" value="Growth factor receptor domain"/>
    <property type="match status" value="2"/>
</dbReference>
<dbReference type="FunFam" id="4.10.400.10:FF:000005">
    <property type="entry name" value="low-density lipoprotein receptor-related protein 1B"/>
    <property type="match status" value="2"/>
</dbReference>
<feature type="repeat" description="LDL-receptor class B" evidence="22">
    <location>
        <begin position="2210"/>
        <end position="2253"/>
    </location>
</feature>
<dbReference type="InterPro" id="IPR009030">
    <property type="entry name" value="Growth_fac_rcpt_cys_sf"/>
</dbReference>
<feature type="disulfide bond" evidence="21">
    <location>
        <begin position="3950"/>
        <end position="3968"/>
    </location>
</feature>
<feature type="region of interest" description="Disordered" evidence="23">
    <location>
        <begin position="4556"/>
        <end position="4623"/>
    </location>
</feature>
<feature type="compositionally biased region" description="Basic and acidic residues" evidence="23">
    <location>
        <begin position="4607"/>
        <end position="4616"/>
    </location>
</feature>
<feature type="disulfide bond" evidence="21">
    <location>
        <begin position="1115"/>
        <end position="1133"/>
    </location>
</feature>
<dbReference type="InterPro" id="IPR000742">
    <property type="entry name" value="EGF"/>
</dbReference>
<feature type="repeat" description="LDL-receptor class B" evidence="22">
    <location>
        <begin position="751"/>
        <end position="793"/>
    </location>
</feature>
<feature type="disulfide bond" evidence="21">
    <location>
        <begin position="1076"/>
        <end position="1094"/>
    </location>
</feature>
<dbReference type="Proteomes" id="UP001286313">
    <property type="component" value="Unassembled WGS sequence"/>
</dbReference>
<feature type="domain" description="EGF-like" evidence="25">
    <location>
        <begin position="4388"/>
        <end position="4422"/>
    </location>
</feature>
<dbReference type="Pfam" id="PF00058">
    <property type="entry name" value="Ldl_recept_b"/>
    <property type="match status" value="6"/>
</dbReference>
<feature type="disulfide bond" evidence="21">
    <location>
        <begin position="3781"/>
        <end position="3799"/>
    </location>
</feature>
<dbReference type="FunFam" id="2.10.25.10:FF:000009">
    <property type="entry name" value="Low-density lipoprotein receptor isoform 1"/>
    <property type="match status" value="4"/>
</dbReference>
<feature type="disulfide bond" evidence="21">
    <location>
        <begin position="199"/>
        <end position="214"/>
    </location>
</feature>
<dbReference type="SUPFAM" id="SSF57196">
    <property type="entry name" value="EGF/Laminin"/>
    <property type="match status" value="3"/>
</dbReference>
<dbReference type="PROSITE" id="PS50026">
    <property type="entry name" value="EGF_3"/>
    <property type="match status" value="5"/>
</dbReference>
<keyword evidence="12 24" id="KW-1133">Transmembrane helix</keyword>
<feature type="disulfide bond" evidence="21">
    <location>
        <begin position="1279"/>
        <end position="1297"/>
    </location>
</feature>
<feature type="disulfide bond" evidence="21">
    <location>
        <begin position="1208"/>
        <end position="1223"/>
    </location>
</feature>
<feature type="disulfide bond" evidence="21">
    <location>
        <begin position="3006"/>
        <end position="3018"/>
    </location>
</feature>
<evidence type="ECO:0000256" key="17">
    <source>
        <dbReference type="ARBA" id="ARBA00023180"/>
    </source>
</evidence>
<feature type="repeat" description="LDL-receptor class B" evidence="22">
    <location>
        <begin position="2483"/>
        <end position="2523"/>
    </location>
</feature>
<evidence type="ECO:0000256" key="20">
    <source>
        <dbReference type="PROSITE-ProRule" id="PRU00076"/>
    </source>
</evidence>
<dbReference type="GO" id="GO:0005905">
    <property type="term" value="C:clathrin-coated pit"/>
    <property type="evidence" value="ECO:0007669"/>
    <property type="project" value="UniProtKB-KW"/>
</dbReference>
<evidence type="ECO:0000256" key="11">
    <source>
        <dbReference type="ARBA" id="ARBA00022837"/>
    </source>
</evidence>
<evidence type="ECO:0000256" key="23">
    <source>
        <dbReference type="SAM" id="MobiDB-lite"/>
    </source>
</evidence>
<evidence type="ECO:0000256" key="5">
    <source>
        <dbReference type="ARBA" id="ARBA00022553"/>
    </source>
</evidence>
<keyword evidence="8" id="KW-0732">Signal</keyword>
<dbReference type="CDD" id="cd00054">
    <property type="entry name" value="EGF_CA"/>
    <property type="match status" value="2"/>
</dbReference>
<evidence type="ECO:0000256" key="6">
    <source>
        <dbReference type="ARBA" id="ARBA00022583"/>
    </source>
</evidence>
<evidence type="ECO:0000256" key="9">
    <source>
        <dbReference type="ARBA" id="ARBA00022737"/>
    </source>
</evidence>
<feature type="repeat" description="LDL-receptor class B" evidence="22">
    <location>
        <begin position="3297"/>
        <end position="3339"/>
    </location>
</feature>
<protein>
    <recommendedName>
        <fullName evidence="25">EGF-like domain-containing protein</fullName>
    </recommendedName>
</protein>
<dbReference type="PROSITE" id="PS51120">
    <property type="entry name" value="LDLRB"/>
    <property type="match status" value="16"/>
</dbReference>
<feature type="disulfide bond" evidence="20">
    <location>
        <begin position="1400"/>
        <end position="1410"/>
    </location>
</feature>
<keyword evidence="27" id="KW-1185">Reference proteome</keyword>
<dbReference type="Pfam" id="PF07645">
    <property type="entry name" value="EGF_CA"/>
    <property type="match status" value="3"/>
</dbReference>
<feature type="domain" description="EGF-like" evidence="25">
    <location>
        <begin position="1703"/>
        <end position="1740"/>
    </location>
</feature>
<dbReference type="InterPro" id="IPR026823">
    <property type="entry name" value="cEGF"/>
</dbReference>
<dbReference type="SUPFAM" id="SSF57424">
    <property type="entry name" value="LDL receptor-like module"/>
    <property type="match status" value="34"/>
</dbReference>
<name>A0AAE1F504_PETCI</name>
<feature type="disulfide bond" evidence="21">
    <location>
        <begin position="1088"/>
        <end position="1103"/>
    </location>
</feature>
<dbReference type="Pfam" id="PF12662">
    <property type="entry name" value="cEGF"/>
    <property type="match status" value="1"/>
</dbReference>
<dbReference type="InterPro" id="IPR032485">
    <property type="entry name" value="LRP1-like_beta_prop"/>
</dbReference>
<feature type="disulfide bond" evidence="21">
    <location>
        <begin position="3864"/>
        <end position="3882"/>
    </location>
</feature>
<feature type="disulfide bond" evidence="21">
    <location>
        <begin position="2765"/>
        <end position="2780"/>
    </location>
</feature>
<evidence type="ECO:0000256" key="4">
    <source>
        <dbReference type="ARBA" id="ARBA00022536"/>
    </source>
</evidence>
<feature type="repeat" description="LDL-receptor class B" evidence="22">
    <location>
        <begin position="3254"/>
        <end position="3296"/>
    </location>
</feature>
<feature type="disulfide bond" evidence="21">
    <location>
        <begin position="1029"/>
        <end position="1041"/>
    </location>
</feature>
<evidence type="ECO:0000256" key="24">
    <source>
        <dbReference type="SAM" id="Phobius"/>
    </source>
</evidence>
<dbReference type="Pfam" id="PF14670">
    <property type="entry name" value="FXa_inhibition"/>
    <property type="match status" value="2"/>
</dbReference>
<feature type="disulfide bond" evidence="21">
    <location>
        <begin position="1108"/>
        <end position="1120"/>
    </location>
</feature>
<keyword evidence="17" id="KW-0325">Glycoprotein</keyword>
<dbReference type="FunFam" id="4.10.400.10:FF:000011">
    <property type="entry name" value="Low-density lipoprotein receptor-related protein 1"/>
    <property type="match status" value="1"/>
</dbReference>
<dbReference type="EMBL" id="JAWQEG010003306">
    <property type="protein sequence ID" value="KAK3866959.1"/>
    <property type="molecule type" value="Genomic_DNA"/>
</dbReference>
<comment type="subcellular location">
    <subcellularLocation>
        <location evidence="1">Cell membrane</location>
        <topology evidence="1">Single-pass type I membrane protein</topology>
    </subcellularLocation>
    <subcellularLocation>
        <location evidence="19">Endosome lumen</location>
    </subcellularLocation>
    <subcellularLocation>
        <location evidence="18">Membrane</location>
        <location evidence="18">Coated pit</location>
    </subcellularLocation>
</comment>
<dbReference type="Gene3D" id="4.10.400.10">
    <property type="entry name" value="Low-density Lipoprotein Receptor"/>
    <property type="match status" value="35"/>
</dbReference>
<feature type="disulfide bond" evidence="21">
    <location>
        <begin position="2785"/>
        <end position="2797"/>
    </location>
</feature>
<dbReference type="GO" id="GO:0006897">
    <property type="term" value="P:endocytosis"/>
    <property type="evidence" value="ECO:0007669"/>
    <property type="project" value="UniProtKB-KW"/>
</dbReference>
<evidence type="ECO:0000313" key="26">
    <source>
        <dbReference type="EMBL" id="KAK3866959.1"/>
    </source>
</evidence>
<accession>A0AAE1F504</accession>
<dbReference type="SMART" id="SM00192">
    <property type="entry name" value="LDLa"/>
    <property type="match status" value="35"/>
</dbReference>
<sequence>MCTFEANEVNSDSTPGLLHQNQVRQVCDSHNHGASQPSPCQGTLSVRLKMKQDGTRSCTSSEFRCDNGRCIHKRWTCDYQKDCTNAEDEKDSCPPPECESEQFACGEYRWNHTYCIPTHQRCDKVDDCIDKSDEEGCYYRTCLEEDHKCGSGLCIPPTKKCDGYFDCRDESDESGCNMTSCAKDKFRCNNKCIEKSQKCDHRNDCGDNSDEQDCNFPACHEDQFRCANALCIPRRWHCDGHKDCPDGSDEDNCTAIACPDSKFLCPKEQHRQQRCIEKSKLCNNERDCDDGSDETTACSAVLCPSLGCEYACRASLVGGQCYCPPGKQVSNDTRTCIDKNECQEWGHCDQHCINTDGSYKCMCTVGFMLQDDTRCSAITKSDKPGMTLYFTHHDRVLKMPDTAGKEPEVVVNATAASGLDYHFKKDLLYWSDTETRKVYSQKLRGTGTPSETMTALTLPGSLTPGALAVDWVGDKIYVVDILGQKIDVFEILAPYHAIVLSSNITEPQDIGLDPTKGLMFVADTDRIIRANMDGTNLKALVKDVIYKASGIAVDIISQRIFWCDSLLDYIETVTYDGTGRTAIVRGSAVVPAPNRLTMFESKIYWTDSTRQGVIRVDKYDGASSIHHVYSNSEKAQDPKAIKAVHSLMQPPVPNPCNSEIGGSVNGGCKHLCIVTHATNGLGYRCACDIGYKLDANQRTCSMVTEFLMYSQQKFIKGQVLDPVSENFNDAINPIVSKAARFVGLDFDYRKDFIYYSDVSLDVIYRVKRKGNGRENLLASQNEGVEGLALDWVSKNLYYIDSRKGTLNVLYTERPEDRKVLLTNLKRPRAIVVHPNKGYVFYSEWDRPANISRAYLDGTNVMVFRSVLLGWPNGLSIDYATDRIYWCDALLDHVQHAKLDGTDVQTISTQSIRHPFSLVIYKDWLYVTDWRRDAILRMNKTDGSQERVVAEVAESNRLYGIRIYSVSAQDIAHQHPCDDTDYCEKFCFPVPDGTTGKLKAQCGCPVGKKLASDEKTCVVDPDAEPVDPSCAPWDFTCANGRCIQKTWVCDGDDDCLDNSDEEQNCTEATCREEEFQCGSRRCIPNTFKCDSDNDCGDFSDETGCVNVTCETSYFQCDNGRCIPMNWKCDSENDCGDSSDEGDFCANKTCSYFQFTCPSTGACIPQTWVCDGDNDCYDNKDEEGCPPIACTPAQFKCNNQKQCIHESYKCDGIPDCDDSSDELGCPRVGPDCNAENQFRCEQSGICIPKSWKCDGTPDCEDESDEPESCGKVTCPNTHFQCNNTRCIFHSWLCDGEDDCGDGSDETNPEACGKPGFRCGSEQWQCENINHCINITQVCDSKRDCPNGVDEGPGCSENDCEGSMALQCSVKCIQTPNGRQCVCKAGEKLRSGSDTDCEDIDECTPPGICSQKCTNGKGFYRCSCSEGYTLDTDKKTCKAANHSLAYLVISNRRSILTADLNQRSLERVPVLVENVVATASDMKSGTLFWSDMKVKQIAKLEKGGQPEVLVGSGLDLVEGLAYDWITGNLYWVDSRLNAMEVSRRDGSGRMVLLNKNISQPRGLSIDPFEGARWLFWTDWGENPRIERVSMSGQNRSTIIGAKIFWPNGLTVDIPNKRIYFADSKLDYIDFCNYDGTGRQQVLTGSHYLLHPHSLSIFEDNVYWTDRQLNRVLSAHKFRGDNETVVSHLVSQPLSIHVHHPVLQPSETNPCASNPCAHICLLKHPTGYTCLCKPGYKQQGGKCNLEETPYLMVMKGGQIIDISLKSEELKASRFLTPIVGVENGLQLDYDRNKERIFWVEAVTKDSENGTIYTMGIGGGNRSTYLDLGIYGSPYTMAWDWVGQNLYIGNRVANNIEVLKLDGKNKYQSVILDNNGNITGVGRPKSMCLDPVDGYLYWLDDGGIAVPAKVGKVSMDGSEPSILYNFTNMRPEFITIDIEAKQLYWSTSNEAKIMTSDVYGGNIRTILSERNNIARPQALAVYESTLFYLDSMYEKIERVDLPDGTNPQIIIDNESDLRSLMIYQKRPGEMKDSIVNSNPCMIGNGGCAHICIPKRGKQRTCRCTTGFKADGEKACKPYEKFAIVSQLEIMRGYSLDGAGEAMTPVAGSGHNILHIDYHYSKNFIYWVEFNQGGANGIYRSRPNGSERDGVVTDGIGSNGIRGIAIDWIANNMYFTNVFPHETFVEVSWLDGTNRMVLKSLTKDSPRELAVNPIKRYLYWLDYGQFPMLGRSFLDGTNWKPIVTSRIHNPRDLTIDVFNNDVYWVDSTLDAINKVSHSGGNRQFIRRNLPNPMGLALNGNSVYWIDRNLATIFKASKYPGNTTQAERFKTNMPNLRDIAIFDISNQPSKADTPCTRLGNGGCAQLCFSFPVDQPTSPGFRCDCATGVLAEDKHSCEDSKEFLVYTTRTEIRSLSLLPKSYNVPFDTVSELTNVVGIDFDYTNKDLVFTQIRPDTKIAKVSSSNPTKEKMEIILDQGINPEGIAYDWTSKKIYWTDSANNSIYSMNSDGSHIVMIVQVERPRAIVLDPCRGHMYFTDWGRFGTAGKIFRATMAGSYREVIIGDLSQPSGLAIDYEEEMLYWTDAVQEKIERSYLNGTQREVLITATIYPFAITVHRHHIYWTDLQLRGVFRADKYTGSNMVQMVNRLEESPRDIHIFSSERQKCETNLCKINNGGCAQSCHPSTENTVECKCNATLKLVNENKMCVPQNYSCNANKFYCANGQCISRLWACDGSDDCGDNSDEDRNYCTYHTCSPSEFRCKNGRCIFSTWKCDHEDDCGDGSDEEGCEYPPCADGEFTCANHRCIPMSQLCNGVNDCKDKHTSDETSERCPKVTCPPNHLKCENTTICVEPFWLCDGDNDCGDNSDEDLLHCSDRSCPPNSFRCPNHRCIPGTWHCDGDDDCGDGADEPGEYCKLDGRTCFGDLFTCDNGNCVPKIYICDGDNDCIDGSDEDDRHKCNNRKCDEETEFTCNANKQWGRAMCIPKKWVCDGDPDCVDGADENVTAHYCPPPEECGENEFQCQNRRCISKEWECDFDNDCGDGSDESQACNSKYRVCTADEFNCTNAKCIRKTYHCDGEDDCGDNSDEVGCEPEKKCASGEFQCSNGECIAMKLVCNKVSECSDDSDEPLHCNVDECAKVELHQCGHKCINTIIGFECACNVGYKLMADKKACDDVNECVEVPGACSQKCFNTPGSYHCKCDDTYYDREADNRTCKRKDDTQPWVFFTNKYYVRRLTTDASQYLLMHQDLRNVVAMDFDVKEEMLYFSDVTAKIIYRATINGTEKEEVIKHDSHGLEGLAVDWIGRKIYWLDRHSKQLDVAELNGTNRKTIKASGINDPRAVAVHPGIGYVYFTDWHLQTYIGRIGMDGSNFSRVLTFDDKVIWPNALTFDYFTDRIYWADAHLDYIAYADLDGKNRHEVIHGSRVPHVFALSVFDDYMYWSDWNLKAILKANKFTGEDFQFLRNTTHRPYDVHVYHPLRQVPYNNPCGTNNGGCSHLCLLSPVEGGVTYKCACPDHFVLDKTNNRTCFANCTRGQFRCSGKDDKCIPTYWKCDGEKDCADGTDEPPGDSCPERKCRAGIFQCLDGEGCAAPTQLCDGQSDCADGSDENDCHIECNQLEFKCKTTGKCINIAWKCDGDKDCRDGSDEDDCHNRPCDKETEYHCDNGKCISKQWYCDLDNDCGDHSDEPAFLCRQKNCTEGWRKCPGRTNYRCIPEWLFCDGKDDCRDNTDEQPENCPKCHENGDFQCNNRRCIPKRWLCDFENDCGDNSDEEEEMCRSQYRDCSESEFRCQNSKCIPSRWRCDHDNDCGDKSDEENCGEHTCRDGQFQCSSGHCIQEHVRCDGERNCHDLSDELDCPPRYPGDRYCREEKFQCDNHLCVEMRDLCDGSNDCYDNSDERESLCSNYTCNTLRRFQCNNHKCIPLYQKCDGIDNCGDGSDENNMTICSHRPRPCIFNEFRCANQKCISSNKMCDHADDCGDSSDELGCHTASNCTVGGCEQTCTDLKDGGYVCHCIRGFRISPNNPKICNDIDECAEFTHNCSQLCTNLNGTHACSCREGFAAEINGVCRLEQGAITLIYSDSPEIRAFNLTSHTAKYVIKGDSIESLDYEPVSGIVYWTDSYGKTIKRSYLPGSPERANVTMGYAQNLDIESRAKPTGMAVDWAGLNLYWSETDRTGNKPRGSILVSTLDGRYRHSIIATGLEVPTSVVVDPDHGYMFWTDIGSIPKIETSWMDGSKRRILVSDAISQPTGLSIDFAMEHTIYWVDVKLNKIEMMREDGTRRTLVAYGNYLKHPLSLDVFESSIYWVTRDSGEIYSMDKFGRGVPVKLPGEFANPSSIKVYADKRYNTSSMSLCKRDTPCSHLCLIVPGGYKCACPDNKGVKNSYPTCDAPHETPKPKPLGCGCLNGGMCTPNGTNILLCECRDGYSGELCENYVARHYISREAWSPATVVVPIVLIILVLGALAALYIFFNRRHITLKGRGLPGSSVVFRPGTNVEIGPPSFMAPADGANGVPLEGDVNMGDIEPKNHNFSNPMYDAMGSMEGRPAADQTNSTKDLYEVPLDTSKTKGFGVENQESSNGTTQAPALAVLSPSAMMQKASPNIQIRKKELSPSSNDTGKDTQKLVVEDDNSEC</sequence>
<dbReference type="PROSITE" id="PS00010">
    <property type="entry name" value="ASX_HYDROXYL"/>
    <property type="match status" value="4"/>
</dbReference>
<feature type="repeat" description="LDL-receptor class B" evidence="22">
    <location>
        <begin position="4205"/>
        <end position="4248"/>
    </location>
</feature>
<feature type="repeat" description="LDL-receptor class B" evidence="22">
    <location>
        <begin position="1524"/>
        <end position="1566"/>
    </location>
</feature>
<keyword evidence="4 20" id="KW-0245">EGF-like domain</keyword>
<dbReference type="FunFam" id="2.120.10.30:FF:000241">
    <property type="entry name" value="Low-density lipoprotein receptor-related protein 6"/>
    <property type="match status" value="5"/>
</dbReference>
<feature type="repeat" description="LDL-receptor class B" evidence="22">
    <location>
        <begin position="2254"/>
        <end position="2295"/>
    </location>
</feature>
<feature type="repeat" description="LDL-receptor class B" evidence="22">
    <location>
        <begin position="881"/>
        <end position="923"/>
    </location>
</feature>
<feature type="disulfide bond" evidence="21">
    <location>
        <begin position="1069"/>
        <end position="1081"/>
    </location>
</feature>
<reference evidence="26" key="1">
    <citation type="submission" date="2023-10" db="EMBL/GenBank/DDBJ databases">
        <title>Genome assemblies of two species of porcelain crab, Petrolisthes cinctipes and Petrolisthes manimaculis (Anomura: Porcellanidae).</title>
        <authorList>
            <person name="Angst P."/>
        </authorList>
    </citation>
    <scope>NUCLEOTIDE SEQUENCE</scope>
    <source>
        <strain evidence="26">PB745_01</strain>
        <tissue evidence="26">Gill</tissue>
    </source>
</reference>
<feature type="disulfide bond" evidence="21">
    <location>
        <begin position="3857"/>
        <end position="3869"/>
    </location>
</feature>
<dbReference type="InterPro" id="IPR018097">
    <property type="entry name" value="EGF_Ca-bd_CS"/>
</dbReference>
<dbReference type="FunFam" id="2.120.10.30:FF:000035">
    <property type="entry name" value="Low-density lipoprotein receptor-related protein 2"/>
    <property type="match status" value="2"/>
</dbReference>
<dbReference type="Gene3D" id="2.10.25.10">
    <property type="entry name" value="Laminin"/>
    <property type="match status" value="7"/>
</dbReference>
<feature type="disulfide bond" evidence="21">
    <location>
        <begin position="3626"/>
        <end position="3641"/>
    </location>
</feature>
<feature type="disulfide bond" evidence="21">
    <location>
        <begin position="149"/>
        <end position="167"/>
    </location>
</feature>
<dbReference type="FunFam" id="4.10.400.10:FF:000002">
    <property type="entry name" value="Low-density lipoprotein receptor-related protein 1"/>
    <property type="match status" value="2"/>
</dbReference>
<evidence type="ECO:0000256" key="1">
    <source>
        <dbReference type="ARBA" id="ARBA00004251"/>
    </source>
</evidence>
<organism evidence="26 27">
    <name type="scientific">Petrolisthes cinctipes</name>
    <name type="common">Flat porcelain crab</name>
    <dbReference type="NCBI Taxonomy" id="88211"/>
    <lineage>
        <taxon>Eukaryota</taxon>
        <taxon>Metazoa</taxon>
        <taxon>Ecdysozoa</taxon>
        <taxon>Arthropoda</taxon>
        <taxon>Crustacea</taxon>
        <taxon>Multicrustacea</taxon>
        <taxon>Malacostraca</taxon>
        <taxon>Eumalacostraca</taxon>
        <taxon>Eucarida</taxon>
        <taxon>Decapoda</taxon>
        <taxon>Pleocyemata</taxon>
        <taxon>Anomura</taxon>
        <taxon>Galatheoidea</taxon>
        <taxon>Porcellanidae</taxon>
        <taxon>Petrolisthes</taxon>
    </lineage>
</organism>
<feature type="disulfide bond" evidence="21">
    <location>
        <begin position="3738"/>
        <end position="3756"/>
    </location>
</feature>
<feature type="disulfide bond" evidence="21">
    <location>
        <begin position="3793"/>
        <end position="3808"/>
    </location>
</feature>
<dbReference type="InterPro" id="IPR049883">
    <property type="entry name" value="NOTCH1_EGF-like"/>
</dbReference>
<feature type="repeat" description="LDL-receptor class B" evidence="22">
    <location>
        <begin position="4250"/>
        <end position="4293"/>
    </location>
</feature>
<feature type="disulfide bond" evidence="21">
    <location>
        <begin position="226"/>
        <end position="244"/>
    </location>
</feature>
<dbReference type="InterPro" id="IPR023415">
    <property type="entry name" value="LDLR_class-A_CS"/>
</dbReference>
<dbReference type="FunFam" id="4.10.400.10:FF:000062">
    <property type="entry name" value="Terribly reduced optic lobes, isoform AI"/>
    <property type="match status" value="1"/>
</dbReference>
<feature type="disulfide bond" evidence="21">
    <location>
        <begin position="2753"/>
        <end position="2771"/>
    </location>
</feature>
<evidence type="ECO:0000259" key="25">
    <source>
        <dbReference type="PROSITE" id="PS50026"/>
    </source>
</evidence>
<feature type="disulfide bond" evidence="21">
    <location>
        <begin position="3813"/>
        <end position="3825"/>
    </location>
</feature>
<evidence type="ECO:0000256" key="3">
    <source>
        <dbReference type="ARBA" id="ARBA00022475"/>
    </source>
</evidence>
<dbReference type="FunFam" id="4.10.400.10:FF:000181">
    <property type="entry name" value="Low-density lipoprotein RecePtor related"/>
    <property type="match status" value="1"/>
</dbReference>
<dbReference type="InterPro" id="IPR000152">
    <property type="entry name" value="EGF-type_Asp/Asn_hydroxyl_site"/>
</dbReference>
<feature type="disulfide bond" evidence="21">
    <location>
        <begin position="3832"/>
        <end position="3847"/>
    </location>
</feature>
<feature type="disulfide bond" evidence="21">
    <location>
        <begin position="238"/>
        <end position="253"/>
    </location>
</feature>
<evidence type="ECO:0000256" key="12">
    <source>
        <dbReference type="ARBA" id="ARBA00022989"/>
    </source>
</evidence>
<dbReference type="GO" id="GO:0005886">
    <property type="term" value="C:plasma membrane"/>
    <property type="evidence" value="ECO:0007669"/>
    <property type="project" value="UniProtKB-SubCell"/>
</dbReference>
<feature type="disulfide bond" evidence="21">
    <location>
        <begin position="219"/>
        <end position="231"/>
    </location>
</feature>
<evidence type="ECO:0000256" key="15">
    <source>
        <dbReference type="ARBA" id="ARBA00023170"/>
    </source>
</evidence>
<dbReference type="GO" id="GO:0043235">
    <property type="term" value="C:receptor complex"/>
    <property type="evidence" value="ECO:0007669"/>
    <property type="project" value="TreeGrafter"/>
</dbReference>
<feature type="disulfide bond" evidence="21">
    <location>
        <begin position="3055"/>
        <end position="3073"/>
    </location>
</feature>
<dbReference type="Pfam" id="PF00057">
    <property type="entry name" value="Ldl_recept_a"/>
    <property type="match status" value="32"/>
</dbReference>
<dbReference type="PANTHER" id="PTHR22722">
    <property type="entry name" value="LOW-DENSITY LIPOPROTEIN RECEPTOR-RELATED PROTEIN 2-RELATED"/>
    <property type="match status" value="1"/>
</dbReference>
<keyword evidence="5" id="KW-0597">Phosphoprotein</keyword>
<dbReference type="SMART" id="SM00181">
    <property type="entry name" value="EGF"/>
    <property type="match status" value="21"/>
</dbReference>
<keyword evidence="14 20" id="KW-1015">Disulfide bond</keyword>
<feature type="repeat" description="LDL-receptor class B" evidence="22">
    <location>
        <begin position="1936"/>
        <end position="1980"/>
    </location>
</feature>
<dbReference type="InterPro" id="IPR056588">
    <property type="entry name" value="EGF_LRP2"/>
</dbReference>
<feature type="disulfide bond" evidence="21">
    <location>
        <begin position="3067"/>
        <end position="3082"/>
    </location>
</feature>
<comment type="caution">
    <text evidence="26">The sequence shown here is derived from an EMBL/GenBank/DDBJ whole genome shotgun (WGS) entry which is preliminary data.</text>
</comment>
<evidence type="ECO:0000256" key="18">
    <source>
        <dbReference type="ARBA" id="ARBA00037878"/>
    </source>
</evidence>
<keyword evidence="7 24" id="KW-0812">Transmembrane</keyword>
<evidence type="ECO:0000256" key="22">
    <source>
        <dbReference type="PROSITE-ProRule" id="PRU00461"/>
    </source>
</evidence>
<feature type="repeat" description="LDL-receptor class B" evidence="22">
    <location>
        <begin position="558"/>
        <end position="602"/>
    </location>
</feature>
<dbReference type="Pfam" id="PF16472">
    <property type="entry name" value="DUF5050"/>
    <property type="match status" value="1"/>
</dbReference>
<evidence type="ECO:0000256" key="2">
    <source>
        <dbReference type="ARBA" id="ARBA00009939"/>
    </source>
</evidence>
<evidence type="ECO:0000256" key="7">
    <source>
        <dbReference type="ARBA" id="ARBA00022692"/>
    </source>
</evidence>
<feature type="disulfide bond" evidence="21">
    <location>
        <begin position="1272"/>
        <end position="1284"/>
    </location>
</feature>
<feature type="disulfide bond" evidence="21">
    <location>
        <begin position="1036"/>
        <end position="1054"/>
    </location>
</feature>
<dbReference type="InterPro" id="IPR000033">
    <property type="entry name" value="LDLR_classB_rpt"/>
</dbReference>
<dbReference type="GO" id="GO:0031904">
    <property type="term" value="C:endosome lumen"/>
    <property type="evidence" value="ECO:0007669"/>
    <property type="project" value="UniProtKB-SubCell"/>
</dbReference>
<feature type="disulfide bond" evidence="21">
    <location>
        <begin position="2920"/>
        <end position="2938"/>
    </location>
</feature>
<evidence type="ECO:0000256" key="10">
    <source>
        <dbReference type="ARBA" id="ARBA00022753"/>
    </source>
</evidence>
<feature type="disulfide bond" evidence="21">
    <location>
        <begin position="3774"/>
        <end position="3786"/>
    </location>
</feature>
<keyword evidence="9" id="KW-0677">Repeat</keyword>
<dbReference type="GO" id="GO:0005509">
    <property type="term" value="F:calcium ion binding"/>
    <property type="evidence" value="ECO:0007669"/>
    <property type="project" value="InterPro"/>
</dbReference>
<dbReference type="Gene3D" id="2.120.10.30">
    <property type="entry name" value="TolB, C-terminal domain"/>
    <property type="match status" value="8"/>
</dbReference>
<comment type="similarity">
    <text evidence="2">Belongs to the LDLR family.</text>
</comment>
<dbReference type="PANTHER" id="PTHR22722:SF14">
    <property type="entry name" value="MEGALIN, ISOFORM A"/>
    <property type="match status" value="1"/>
</dbReference>
<feature type="compositionally biased region" description="Polar residues" evidence="23">
    <location>
        <begin position="4564"/>
        <end position="4574"/>
    </location>
</feature>
<dbReference type="SMART" id="SM00135">
    <property type="entry name" value="LY"/>
    <property type="match status" value="38"/>
</dbReference>
<dbReference type="PRINTS" id="PR00261">
    <property type="entry name" value="LDLRECEPTOR"/>
</dbReference>
<keyword evidence="13 24" id="KW-0472">Membrane</keyword>
<dbReference type="PROSITE" id="PS01209">
    <property type="entry name" value="LDLRA_1"/>
    <property type="match status" value="18"/>
</dbReference>
<dbReference type="PROSITE" id="PS00022">
    <property type="entry name" value="EGF_1"/>
    <property type="match status" value="1"/>
</dbReference>
<feature type="disulfide bond" evidence="21">
    <location>
        <begin position="3095"/>
        <end position="3113"/>
    </location>
</feature>
<comment type="caution">
    <text evidence="20">Lacks conserved residue(s) required for the propagation of feature annotation.</text>
</comment>
<evidence type="ECO:0000256" key="16">
    <source>
        <dbReference type="ARBA" id="ARBA00023176"/>
    </source>
</evidence>
<dbReference type="InterPro" id="IPR051221">
    <property type="entry name" value="LDLR-related"/>
</dbReference>
<feature type="disulfide bond" evidence="21">
    <location>
        <begin position="2792"/>
        <end position="2810"/>
    </location>
</feature>
<keyword evidence="15" id="KW-0675">Receptor</keyword>
<feature type="transmembrane region" description="Helical" evidence="24">
    <location>
        <begin position="4440"/>
        <end position="4461"/>
    </location>
</feature>
<keyword evidence="6" id="KW-0254">Endocytosis</keyword>
<feature type="disulfide bond" evidence="20">
    <location>
        <begin position="342"/>
        <end position="352"/>
    </location>
</feature>
<dbReference type="InterPro" id="IPR011042">
    <property type="entry name" value="6-blade_b-propeller_TolB-like"/>
</dbReference>
<dbReference type="InterPro" id="IPR002172">
    <property type="entry name" value="LDrepeatLR_classA_rpt"/>
</dbReference>
<feature type="repeat" description="LDL-receptor class B" evidence="22">
    <location>
        <begin position="2570"/>
        <end position="2611"/>
    </location>
</feature>
<evidence type="ECO:0000256" key="21">
    <source>
        <dbReference type="PROSITE-ProRule" id="PRU00124"/>
    </source>
</evidence>
<dbReference type="FunFam" id="4.10.400.10:FF:000189">
    <property type="entry name" value="low-density lipoprotein receptor 1"/>
    <property type="match status" value="1"/>
</dbReference>
<keyword evidence="3" id="KW-1003">Cell membrane</keyword>
<dbReference type="CDD" id="cd00112">
    <property type="entry name" value="LDLa"/>
    <property type="match status" value="34"/>
</dbReference>
<dbReference type="InterPro" id="IPR001881">
    <property type="entry name" value="EGF-like_Ca-bd_dom"/>
</dbReference>
<feature type="disulfide bond" evidence="21">
    <location>
        <begin position="161"/>
        <end position="176"/>
    </location>
</feature>
<feature type="disulfide bond" evidence="21">
    <location>
        <begin position="2870"/>
        <end position="2882"/>
    </location>
</feature>
<feature type="domain" description="EGF-like" evidence="25">
    <location>
        <begin position="1396"/>
        <end position="1435"/>
    </location>
</feature>
<keyword evidence="16" id="KW-0168">Coated pit</keyword>
<dbReference type="PROSITE" id="PS01186">
    <property type="entry name" value="EGF_2"/>
    <property type="match status" value="5"/>
</dbReference>
<proteinExistence type="inferred from homology"/>
<feature type="domain" description="EGF-like" evidence="25">
    <location>
        <begin position="3124"/>
        <end position="3165"/>
    </location>
</feature>
<feature type="disulfide bond" evidence="21">
    <location>
        <begin position="3943"/>
        <end position="3955"/>
    </location>
</feature>
<feature type="disulfide bond" evidence="21">
    <location>
        <begin position="122"/>
        <end position="137"/>
    </location>
</feature>
<evidence type="ECO:0000313" key="27">
    <source>
        <dbReference type="Proteomes" id="UP001286313"/>
    </source>
</evidence>
<feature type="disulfide bond" evidence="21">
    <location>
        <begin position="3048"/>
        <end position="3060"/>
    </location>
</feature>
<feature type="disulfide bond" evidence="21">
    <location>
        <begin position="65"/>
        <end position="83"/>
    </location>
</feature>
<dbReference type="PROSITE" id="PS01187">
    <property type="entry name" value="EGF_CA"/>
    <property type="match status" value="3"/>
</dbReference>
<feature type="disulfide bond" evidence="21">
    <location>
        <begin position="3820"/>
        <end position="3838"/>
    </location>
</feature>
<feature type="repeat" description="LDL-receptor class B" evidence="22">
    <location>
        <begin position="1569"/>
        <end position="1612"/>
    </location>
</feature>
<feature type="disulfide bond" evidence="21">
    <location>
        <begin position="2877"/>
        <end position="2895"/>
    </location>
</feature>
<dbReference type="SMART" id="SM00179">
    <property type="entry name" value="EGF_CA"/>
    <property type="match status" value="8"/>
</dbReference>
<keyword evidence="10" id="KW-0967">Endosome</keyword>
<evidence type="ECO:0000256" key="8">
    <source>
        <dbReference type="ARBA" id="ARBA00022729"/>
    </source>
</evidence>
<evidence type="ECO:0000256" key="14">
    <source>
        <dbReference type="ARBA" id="ARBA00023157"/>
    </source>
</evidence>
<feature type="disulfide bond" evidence="21">
    <location>
        <begin position="3654"/>
        <end position="3672"/>
    </location>
</feature>
<dbReference type="FunFam" id="4.10.400.10:FF:000045">
    <property type="entry name" value="Low-density lipoprotein receptor-related protein 2"/>
    <property type="match status" value="1"/>
</dbReference>
<dbReference type="PROSITE" id="PS50068">
    <property type="entry name" value="LDLRA_2"/>
    <property type="match status" value="35"/>
</dbReference>
<feature type="disulfide bond" evidence="21">
    <location>
        <begin position="2913"/>
        <end position="2925"/>
    </location>
</feature>
<feature type="disulfide bond" evidence="21">
    <location>
        <begin position="3587"/>
        <end position="3602"/>
    </location>
</feature>
<keyword evidence="11" id="KW-0106">Calcium</keyword>
<feature type="disulfide bond" evidence="21">
    <location>
        <begin position="3962"/>
        <end position="3977"/>
    </location>
</feature>
<dbReference type="FunFam" id="4.10.400.10:FF:000119">
    <property type="entry name" value="Suppressor of tumorigenicity 14 protein homolog"/>
    <property type="match status" value="1"/>
</dbReference>
<dbReference type="Pfam" id="PF24468">
    <property type="entry name" value="EGF_LRP2"/>
    <property type="match status" value="1"/>
</dbReference>
<feature type="disulfide bond" evidence="21">
    <location>
        <begin position="2712"/>
        <end position="2730"/>
    </location>
</feature>
<feature type="disulfide bond" evidence="20">
    <location>
        <begin position="4412"/>
        <end position="4421"/>
    </location>
</feature>
<feature type="disulfide bond" evidence="21">
    <location>
        <begin position="1168"/>
        <end position="1183"/>
    </location>
</feature>
<feature type="disulfide bond" evidence="21">
    <location>
        <begin position="142"/>
        <end position="154"/>
    </location>
</feature>
<gene>
    <name evidence="26" type="ORF">Pcinc_027545</name>
</gene>
<evidence type="ECO:0000256" key="13">
    <source>
        <dbReference type="ARBA" id="ARBA00023136"/>
    </source>
</evidence>
<evidence type="ECO:0000256" key="19">
    <source>
        <dbReference type="ARBA" id="ARBA00046273"/>
    </source>
</evidence>
<feature type="domain" description="EGF-like" evidence="25">
    <location>
        <begin position="338"/>
        <end position="376"/>
    </location>
</feature>
<dbReference type="FunFam" id="4.10.400.10:FF:000034">
    <property type="entry name" value="Low-density lipoprotein receptor-related protein 2"/>
    <property type="match status" value="2"/>
</dbReference>